<dbReference type="AlphaFoldDB" id="A0AAN6XEL1"/>
<dbReference type="SUPFAM" id="SSF48452">
    <property type="entry name" value="TPR-like"/>
    <property type="match status" value="1"/>
</dbReference>
<dbReference type="Gene3D" id="1.25.40.10">
    <property type="entry name" value="Tetratricopeptide repeat domain"/>
    <property type="match status" value="1"/>
</dbReference>
<keyword evidence="2" id="KW-1185">Reference proteome</keyword>
<sequence length="326" mass="35764">MAEGFRISSGSCGTDEASVAGKRCRERGIKDAQIGSLGGCETLDAATMERKLRQGAPLVRLLLPQASRRRLPHLRQGCVREGTGSTRSKFDPRSGSQQQAVIHNIFNELQKVTDLSLKATLSNGERNYSGKTALLAEAKDYFTEALTIYQKASSASEELLATVSSNAGRNVLHLGECEEAERLLSCALIAQQSLLGDAHYFTTATMCLSYRRMLLGDQNPRVGVAYHKRATVLRRQGTHLALENALRGVQLALQAFEASEDSCEPGLAIRARFLLAFVLQDLGYTEQSVQVLRTALQLGNSIMRVPCTEPYSVEVDIDKLVQPDFW</sequence>
<organism evidence="1 2">
    <name type="scientific">Triangularia verruculosa</name>
    <dbReference type="NCBI Taxonomy" id="2587418"/>
    <lineage>
        <taxon>Eukaryota</taxon>
        <taxon>Fungi</taxon>
        <taxon>Dikarya</taxon>
        <taxon>Ascomycota</taxon>
        <taxon>Pezizomycotina</taxon>
        <taxon>Sordariomycetes</taxon>
        <taxon>Sordariomycetidae</taxon>
        <taxon>Sordariales</taxon>
        <taxon>Podosporaceae</taxon>
        <taxon>Triangularia</taxon>
    </lineage>
</organism>
<reference evidence="1" key="1">
    <citation type="journal article" date="2023" name="Mol. Phylogenet. Evol.">
        <title>Genome-scale phylogeny and comparative genomics of the fungal order Sordariales.</title>
        <authorList>
            <person name="Hensen N."/>
            <person name="Bonometti L."/>
            <person name="Westerberg I."/>
            <person name="Brannstrom I.O."/>
            <person name="Guillou S."/>
            <person name="Cros-Aarteil S."/>
            <person name="Calhoun S."/>
            <person name="Haridas S."/>
            <person name="Kuo A."/>
            <person name="Mondo S."/>
            <person name="Pangilinan J."/>
            <person name="Riley R."/>
            <person name="LaButti K."/>
            <person name="Andreopoulos B."/>
            <person name="Lipzen A."/>
            <person name="Chen C."/>
            <person name="Yan M."/>
            <person name="Daum C."/>
            <person name="Ng V."/>
            <person name="Clum A."/>
            <person name="Steindorff A."/>
            <person name="Ohm R.A."/>
            <person name="Martin F."/>
            <person name="Silar P."/>
            <person name="Natvig D.O."/>
            <person name="Lalanne C."/>
            <person name="Gautier V."/>
            <person name="Ament-Velasquez S.L."/>
            <person name="Kruys A."/>
            <person name="Hutchinson M.I."/>
            <person name="Powell A.J."/>
            <person name="Barry K."/>
            <person name="Miller A.N."/>
            <person name="Grigoriev I.V."/>
            <person name="Debuchy R."/>
            <person name="Gladieux P."/>
            <person name="Hiltunen Thoren M."/>
            <person name="Johannesson H."/>
        </authorList>
    </citation>
    <scope>NUCLEOTIDE SEQUENCE</scope>
    <source>
        <strain evidence="1">CBS 315.58</strain>
    </source>
</reference>
<evidence type="ECO:0000313" key="2">
    <source>
        <dbReference type="Proteomes" id="UP001303160"/>
    </source>
</evidence>
<evidence type="ECO:0000313" key="1">
    <source>
        <dbReference type="EMBL" id="KAK4198851.1"/>
    </source>
</evidence>
<name>A0AAN6XEL1_9PEZI</name>
<gene>
    <name evidence="1" type="ORF">QBC40DRAFT_298119</name>
</gene>
<dbReference type="EMBL" id="MU863940">
    <property type="protein sequence ID" value="KAK4198851.1"/>
    <property type="molecule type" value="Genomic_DNA"/>
</dbReference>
<proteinExistence type="predicted"/>
<reference evidence="1" key="2">
    <citation type="submission" date="2023-05" db="EMBL/GenBank/DDBJ databases">
        <authorList>
            <consortium name="Lawrence Berkeley National Laboratory"/>
            <person name="Steindorff A."/>
            <person name="Hensen N."/>
            <person name="Bonometti L."/>
            <person name="Westerberg I."/>
            <person name="Brannstrom I.O."/>
            <person name="Guillou S."/>
            <person name="Cros-Aarteil S."/>
            <person name="Calhoun S."/>
            <person name="Haridas S."/>
            <person name="Kuo A."/>
            <person name="Mondo S."/>
            <person name="Pangilinan J."/>
            <person name="Riley R."/>
            <person name="Labutti K."/>
            <person name="Andreopoulos B."/>
            <person name="Lipzen A."/>
            <person name="Chen C."/>
            <person name="Yanf M."/>
            <person name="Daum C."/>
            <person name="Ng V."/>
            <person name="Clum A."/>
            <person name="Ohm R."/>
            <person name="Martin F."/>
            <person name="Silar P."/>
            <person name="Natvig D."/>
            <person name="Lalanne C."/>
            <person name="Gautier V."/>
            <person name="Ament-Velasquez S.L."/>
            <person name="Kruys A."/>
            <person name="Hutchinson M.I."/>
            <person name="Powell A.J."/>
            <person name="Barry K."/>
            <person name="Miller A.N."/>
            <person name="Grigoriev I.V."/>
            <person name="Debuchy R."/>
            <person name="Gladieux P."/>
            <person name="Thoren M.H."/>
            <person name="Johannesson H."/>
        </authorList>
    </citation>
    <scope>NUCLEOTIDE SEQUENCE</scope>
    <source>
        <strain evidence="1">CBS 315.58</strain>
    </source>
</reference>
<protein>
    <submittedName>
        <fullName evidence="1">Uncharacterized protein</fullName>
    </submittedName>
</protein>
<dbReference type="Proteomes" id="UP001303160">
    <property type="component" value="Unassembled WGS sequence"/>
</dbReference>
<dbReference type="InterPro" id="IPR011990">
    <property type="entry name" value="TPR-like_helical_dom_sf"/>
</dbReference>
<accession>A0AAN6XEL1</accession>
<comment type="caution">
    <text evidence="1">The sequence shown here is derived from an EMBL/GenBank/DDBJ whole genome shotgun (WGS) entry which is preliminary data.</text>
</comment>